<protein>
    <submittedName>
        <fullName evidence="2">Uncharacterized protein</fullName>
    </submittedName>
</protein>
<evidence type="ECO:0000313" key="3">
    <source>
        <dbReference type="Proteomes" id="UP000182715"/>
    </source>
</evidence>
<name>A0A0H5Q8R6_NEIMI</name>
<proteinExistence type="predicted"/>
<reference evidence="2 3" key="1">
    <citation type="submission" date="2014-11" db="EMBL/GenBank/DDBJ databases">
        <authorList>
            <person name="Diene M.Seydina."/>
        </authorList>
    </citation>
    <scope>NUCLEOTIDE SEQUENCE [LARGE SCALE GENOMIC DNA]</scope>
    <source>
        <strain evidence="2 3">Neisseria meningitidis CHUV</strain>
    </source>
</reference>
<accession>A0A0H5Q8R6</accession>
<evidence type="ECO:0000313" key="2">
    <source>
        <dbReference type="EMBL" id="CRY98308.1"/>
    </source>
</evidence>
<organism evidence="2 3">
    <name type="scientific">Neisseria meningitidis serogroup B</name>
    <dbReference type="NCBI Taxonomy" id="491"/>
    <lineage>
        <taxon>Bacteria</taxon>
        <taxon>Pseudomonadati</taxon>
        <taxon>Pseudomonadota</taxon>
        <taxon>Betaproteobacteria</taxon>
        <taxon>Neisseriales</taxon>
        <taxon>Neisseriaceae</taxon>
        <taxon>Neisseria</taxon>
    </lineage>
</organism>
<dbReference type="AlphaFoldDB" id="A0A0H5Q8R6"/>
<dbReference type="Proteomes" id="UP000182715">
    <property type="component" value="Unassembled WGS sequence"/>
</dbReference>
<feature type="compositionally biased region" description="Basic residues" evidence="1">
    <location>
        <begin position="43"/>
        <end position="53"/>
    </location>
</feature>
<sequence>MQQSLCQPVNAHCQPDQRFVAFRAGQRGGIHRQYGQHEEHTQHTQRVHAGKRRTGAPFVRKHLDAVVSCHHIFSDGINSCNAV</sequence>
<feature type="region of interest" description="Disordered" evidence="1">
    <location>
        <begin position="33"/>
        <end position="53"/>
    </location>
</feature>
<evidence type="ECO:0000256" key="1">
    <source>
        <dbReference type="SAM" id="MobiDB-lite"/>
    </source>
</evidence>
<dbReference type="EMBL" id="CVTF01000033">
    <property type="protein sequence ID" value="CRY98308.1"/>
    <property type="molecule type" value="Genomic_DNA"/>
</dbReference>